<proteinExistence type="predicted"/>
<keyword evidence="4" id="KW-0597">Phosphoprotein</keyword>
<dbReference type="InterPro" id="IPR005467">
    <property type="entry name" value="His_kinase_dom"/>
</dbReference>
<gene>
    <name evidence="14" type="ORF">OW255_08150</name>
</gene>
<evidence type="ECO:0000313" key="14">
    <source>
        <dbReference type="EMBL" id="WAJ25471.1"/>
    </source>
</evidence>
<dbReference type="Gene3D" id="6.10.340.10">
    <property type="match status" value="1"/>
</dbReference>
<keyword evidence="10 11" id="KW-0472">Membrane</keyword>
<evidence type="ECO:0000256" key="6">
    <source>
        <dbReference type="ARBA" id="ARBA00022692"/>
    </source>
</evidence>
<sequence length="467" mass="52172">MKSLRKQLSLSIFLILFLTVFLTGILSNWLISREFEKYIIQLGEERRENIVDELSKQYDGLKRVWKQDYVHAIGMNALYDGYIIKLYDAGHNVVWDAENHDMSLCGQIMDEISVRMEERGSKGGFVDNVYELNQNGKEIGSLSIKYYGPFFMNEADFDFINVMNKVLIFIGILSGVCSIIAGCLLARRISRPVTKTAYIAKEISEGNYNIRFEPGTRIKELDDLAEAINQLSDGLGKQESLRKRLTADVAHELRTPLTSLSSHLEAMMEGLWEPTYSRLSSCFEEVKRLGTLVADLEQLARMESENLVLKKSKVDLLNLVQIVSDTMNGELVKRNLSFDLEGTPVMVEADKDRISQVVANLLSNAMKYTPEGGSVKVVVSETPNDGIIKVSDNGIGIPERELALVFERFYRSDKSRDRKTGGAGIGLAIVKSIVTAHGGNVVAESTLEKGSSFTVSLPKTINKGKMQ</sequence>
<evidence type="ECO:0000256" key="4">
    <source>
        <dbReference type="ARBA" id="ARBA00022553"/>
    </source>
</evidence>
<dbReference type="EC" id="2.7.13.3" evidence="3"/>
<dbReference type="EMBL" id="CP113524">
    <property type="protein sequence ID" value="WAJ25471.1"/>
    <property type="molecule type" value="Genomic_DNA"/>
</dbReference>
<dbReference type="SUPFAM" id="SSF158472">
    <property type="entry name" value="HAMP domain-like"/>
    <property type="match status" value="1"/>
</dbReference>
<evidence type="ECO:0000256" key="2">
    <source>
        <dbReference type="ARBA" id="ARBA00004370"/>
    </source>
</evidence>
<evidence type="ECO:0000259" key="12">
    <source>
        <dbReference type="PROSITE" id="PS50109"/>
    </source>
</evidence>
<dbReference type="InterPro" id="IPR050428">
    <property type="entry name" value="TCS_sensor_his_kinase"/>
</dbReference>
<keyword evidence="14" id="KW-0067">ATP-binding</keyword>
<dbReference type="Pfam" id="PF00512">
    <property type="entry name" value="HisKA"/>
    <property type="match status" value="1"/>
</dbReference>
<evidence type="ECO:0000259" key="13">
    <source>
        <dbReference type="PROSITE" id="PS50885"/>
    </source>
</evidence>
<dbReference type="Pfam" id="PF00672">
    <property type="entry name" value="HAMP"/>
    <property type="match status" value="1"/>
</dbReference>
<dbReference type="Proteomes" id="UP001163115">
    <property type="component" value="Chromosome"/>
</dbReference>
<keyword evidence="14" id="KW-0547">Nucleotide-binding</keyword>
<keyword evidence="6 11" id="KW-0812">Transmembrane</keyword>
<feature type="transmembrane region" description="Helical" evidence="11">
    <location>
        <begin position="166"/>
        <end position="186"/>
    </location>
</feature>
<dbReference type="InterPro" id="IPR036890">
    <property type="entry name" value="HATPase_C_sf"/>
</dbReference>
<organism evidence="14 15">
    <name type="scientific">Lacrimispora xylanolytica</name>
    <dbReference type="NCBI Taxonomy" id="29375"/>
    <lineage>
        <taxon>Bacteria</taxon>
        <taxon>Bacillati</taxon>
        <taxon>Bacillota</taxon>
        <taxon>Clostridia</taxon>
        <taxon>Lachnospirales</taxon>
        <taxon>Lachnospiraceae</taxon>
        <taxon>Lacrimispora</taxon>
    </lineage>
</organism>
<reference evidence="14" key="1">
    <citation type="submission" date="2022-11" db="EMBL/GenBank/DDBJ databases">
        <title>Lacrimispora xylanolytica sy1, complete genome.</title>
        <authorList>
            <person name="Choi S."/>
        </authorList>
    </citation>
    <scope>NUCLEOTIDE SEQUENCE</scope>
    <source>
        <strain evidence="14">Sy1</strain>
    </source>
</reference>
<feature type="domain" description="HAMP" evidence="13">
    <location>
        <begin position="187"/>
        <end position="240"/>
    </location>
</feature>
<dbReference type="SUPFAM" id="SSF47384">
    <property type="entry name" value="Homodimeric domain of signal transducing histidine kinase"/>
    <property type="match status" value="1"/>
</dbReference>
<dbReference type="InterPro" id="IPR036097">
    <property type="entry name" value="HisK_dim/P_sf"/>
</dbReference>
<evidence type="ECO:0000313" key="15">
    <source>
        <dbReference type="Proteomes" id="UP001163115"/>
    </source>
</evidence>
<evidence type="ECO:0000256" key="1">
    <source>
        <dbReference type="ARBA" id="ARBA00000085"/>
    </source>
</evidence>
<keyword evidence="9" id="KW-0902">Two-component regulatory system</keyword>
<name>A0ABY7AFR9_9FIRM</name>
<dbReference type="PANTHER" id="PTHR45436:SF5">
    <property type="entry name" value="SENSOR HISTIDINE KINASE TRCS"/>
    <property type="match status" value="1"/>
</dbReference>
<feature type="domain" description="Histidine kinase" evidence="12">
    <location>
        <begin position="248"/>
        <end position="461"/>
    </location>
</feature>
<protein>
    <recommendedName>
        <fullName evidence="3">histidine kinase</fullName>
        <ecNumber evidence="3">2.7.13.3</ecNumber>
    </recommendedName>
</protein>
<evidence type="ECO:0000256" key="9">
    <source>
        <dbReference type="ARBA" id="ARBA00023012"/>
    </source>
</evidence>
<evidence type="ECO:0000256" key="5">
    <source>
        <dbReference type="ARBA" id="ARBA00022679"/>
    </source>
</evidence>
<dbReference type="InterPro" id="IPR003660">
    <property type="entry name" value="HAMP_dom"/>
</dbReference>
<comment type="subcellular location">
    <subcellularLocation>
        <location evidence="2">Membrane</location>
    </subcellularLocation>
</comment>
<evidence type="ECO:0000256" key="3">
    <source>
        <dbReference type="ARBA" id="ARBA00012438"/>
    </source>
</evidence>
<dbReference type="Gene3D" id="1.10.287.130">
    <property type="match status" value="1"/>
</dbReference>
<dbReference type="InterPro" id="IPR003594">
    <property type="entry name" value="HATPase_dom"/>
</dbReference>
<dbReference type="PRINTS" id="PR00344">
    <property type="entry name" value="BCTRLSENSOR"/>
</dbReference>
<dbReference type="RefSeq" id="WP_024836411.1">
    <property type="nucleotide sequence ID" value="NZ_CP113524.1"/>
</dbReference>
<dbReference type="PROSITE" id="PS50885">
    <property type="entry name" value="HAMP"/>
    <property type="match status" value="1"/>
</dbReference>
<evidence type="ECO:0000256" key="10">
    <source>
        <dbReference type="ARBA" id="ARBA00023136"/>
    </source>
</evidence>
<evidence type="ECO:0000256" key="7">
    <source>
        <dbReference type="ARBA" id="ARBA00022777"/>
    </source>
</evidence>
<dbReference type="InterPro" id="IPR004358">
    <property type="entry name" value="Sig_transdc_His_kin-like_C"/>
</dbReference>
<dbReference type="CDD" id="cd00082">
    <property type="entry name" value="HisKA"/>
    <property type="match status" value="1"/>
</dbReference>
<keyword evidence="7" id="KW-0418">Kinase</keyword>
<dbReference type="InterPro" id="IPR003661">
    <property type="entry name" value="HisK_dim/P_dom"/>
</dbReference>
<evidence type="ECO:0000256" key="8">
    <source>
        <dbReference type="ARBA" id="ARBA00022989"/>
    </source>
</evidence>
<dbReference type="CDD" id="cd06225">
    <property type="entry name" value="HAMP"/>
    <property type="match status" value="1"/>
</dbReference>
<keyword evidence="5" id="KW-0808">Transferase</keyword>
<dbReference type="CDD" id="cd00075">
    <property type="entry name" value="HATPase"/>
    <property type="match status" value="1"/>
</dbReference>
<accession>A0ABY7AFR9</accession>
<dbReference type="GO" id="GO:0005524">
    <property type="term" value="F:ATP binding"/>
    <property type="evidence" value="ECO:0007669"/>
    <property type="project" value="UniProtKB-KW"/>
</dbReference>
<dbReference type="SMART" id="SM00388">
    <property type="entry name" value="HisKA"/>
    <property type="match status" value="1"/>
</dbReference>
<dbReference type="PANTHER" id="PTHR45436">
    <property type="entry name" value="SENSOR HISTIDINE KINASE YKOH"/>
    <property type="match status" value="1"/>
</dbReference>
<feature type="transmembrane region" description="Helical" evidence="11">
    <location>
        <begin position="12"/>
        <end position="31"/>
    </location>
</feature>
<dbReference type="SMART" id="SM00304">
    <property type="entry name" value="HAMP"/>
    <property type="match status" value="1"/>
</dbReference>
<dbReference type="PROSITE" id="PS50109">
    <property type="entry name" value="HIS_KIN"/>
    <property type="match status" value="1"/>
</dbReference>
<dbReference type="Pfam" id="PF02518">
    <property type="entry name" value="HATPase_c"/>
    <property type="match status" value="1"/>
</dbReference>
<evidence type="ECO:0000256" key="11">
    <source>
        <dbReference type="SAM" id="Phobius"/>
    </source>
</evidence>
<keyword evidence="15" id="KW-1185">Reference proteome</keyword>
<dbReference type="Gene3D" id="3.30.565.10">
    <property type="entry name" value="Histidine kinase-like ATPase, C-terminal domain"/>
    <property type="match status" value="1"/>
</dbReference>
<dbReference type="SUPFAM" id="SSF55874">
    <property type="entry name" value="ATPase domain of HSP90 chaperone/DNA topoisomerase II/histidine kinase"/>
    <property type="match status" value="1"/>
</dbReference>
<keyword evidence="8 11" id="KW-1133">Transmembrane helix</keyword>
<dbReference type="SMART" id="SM00387">
    <property type="entry name" value="HATPase_c"/>
    <property type="match status" value="1"/>
</dbReference>
<comment type="catalytic activity">
    <reaction evidence="1">
        <text>ATP + protein L-histidine = ADP + protein N-phospho-L-histidine.</text>
        <dbReference type="EC" id="2.7.13.3"/>
    </reaction>
</comment>